<sequence>MGNQKERELLKQSMQNAALCAVNRDFIDPLTLYGFPVELSGGLAAFSFIYDFRPDGYKIVRTSDITEVFSEEAEHFLERIVRAENPEFTPEPPGFALESMAALCTDLQEKKKIVTVECEGSEETIFLIGQICRVTNKEISMRTFDGMGVWDTEKAAVPLGDITCISVGNAYVEILSKYLTEKK</sequence>
<evidence type="ECO:0000313" key="1">
    <source>
        <dbReference type="EMBL" id="HIV03267.1"/>
    </source>
</evidence>
<gene>
    <name evidence="1" type="ORF">IAC74_06795</name>
</gene>
<evidence type="ECO:0000313" key="2">
    <source>
        <dbReference type="Proteomes" id="UP000886743"/>
    </source>
</evidence>
<dbReference type="Proteomes" id="UP000886743">
    <property type="component" value="Unassembled WGS sequence"/>
</dbReference>
<protein>
    <submittedName>
        <fullName evidence="1">Uncharacterized protein</fullName>
    </submittedName>
</protein>
<reference evidence="1" key="1">
    <citation type="submission" date="2020-10" db="EMBL/GenBank/DDBJ databases">
        <authorList>
            <person name="Gilroy R."/>
        </authorList>
    </citation>
    <scope>NUCLEOTIDE SEQUENCE</scope>
    <source>
        <strain evidence="1">4920</strain>
    </source>
</reference>
<reference evidence="1" key="2">
    <citation type="journal article" date="2021" name="PeerJ">
        <title>Extensive microbial diversity within the chicken gut microbiome revealed by metagenomics and culture.</title>
        <authorList>
            <person name="Gilroy R."/>
            <person name="Ravi A."/>
            <person name="Getino M."/>
            <person name="Pursley I."/>
            <person name="Horton D.L."/>
            <person name="Alikhan N.F."/>
            <person name="Baker D."/>
            <person name="Gharbi K."/>
            <person name="Hall N."/>
            <person name="Watson M."/>
            <person name="Adriaenssens E.M."/>
            <person name="Foster-Nyarko E."/>
            <person name="Jarju S."/>
            <person name="Secka A."/>
            <person name="Antonio M."/>
            <person name="Oren A."/>
            <person name="Chaudhuri R.R."/>
            <person name="La Ragione R."/>
            <person name="Hildebrand F."/>
            <person name="Pallen M.J."/>
        </authorList>
    </citation>
    <scope>NUCLEOTIDE SEQUENCE</scope>
    <source>
        <strain evidence="1">4920</strain>
    </source>
</reference>
<comment type="caution">
    <text evidence="1">The sequence shown here is derived from an EMBL/GenBank/DDBJ whole genome shotgun (WGS) entry which is preliminary data.</text>
</comment>
<dbReference type="EMBL" id="DVOF01000202">
    <property type="protein sequence ID" value="HIV03267.1"/>
    <property type="molecule type" value="Genomic_DNA"/>
</dbReference>
<dbReference type="AlphaFoldDB" id="A0A9D1T0P3"/>
<name>A0A9D1T0P3_9FIRM</name>
<accession>A0A9D1T0P3</accession>
<proteinExistence type="predicted"/>
<organism evidence="1 2">
    <name type="scientific">Candidatus Aphodoplasma excrementigallinarum</name>
    <dbReference type="NCBI Taxonomy" id="2840673"/>
    <lineage>
        <taxon>Bacteria</taxon>
        <taxon>Bacillati</taxon>
        <taxon>Bacillota</taxon>
        <taxon>Clostridia</taxon>
        <taxon>Eubacteriales</taxon>
        <taxon>Candidatus Aphodoplasma</taxon>
    </lineage>
</organism>